<dbReference type="EMBL" id="QPJT01000084">
    <property type="protein sequence ID" value="RCX06730.1"/>
    <property type="molecule type" value="Genomic_DNA"/>
</dbReference>
<evidence type="ECO:0008006" key="4">
    <source>
        <dbReference type="Google" id="ProtNLM"/>
    </source>
</evidence>
<reference evidence="2 3" key="1">
    <citation type="submission" date="2018-07" db="EMBL/GenBank/DDBJ databases">
        <title>Genomic Encyclopedia of Type Strains, Phase IV (KMG-IV): sequencing the most valuable type-strain genomes for metagenomic binning, comparative biology and taxonomic classification.</title>
        <authorList>
            <person name="Goeker M."/>
        </authorList>
    </citation>
    <scope>NUCLEOTIDE SEQUENCE [LARGE SCALE GENOMIC DNA]</scope>
    <source>
        <strain evidence="2 3">DSM 27016</strain>
    </source>
</reference>
<organism evidence="2 3">
    <name type="scientific">Anaerobacterium chartisolvens</name>
    <dbReference type="NCBI Taxonomy" id="1297424"/>
    <lineage>
        <taxon>Bacteria</taxon>
        <taxon>Bacillati</taxon>
        <taxon>Bacillota</taxon>
        <taxon>Clostridia</taxon>
        <taxon>Eubacteriales</taxon>
        <taxon>Oscillospiraceae</taxon>
        <taxon>Anaerobacterium</taxon>
    </lineage>
</organism>
<gene>
    <name evidence="2" type="ORF">DFR58_1121</name>
    <name evidence="1" type="ORF">DFR58_1842</name>
</gene>
<dbReference type="Proteomes" id="UP000253034">
    <property type="component" value="Unassembled WGS sequence"/>
</dbReference>
<protein>
    <recommendedName>
        <fullName evidence="4">Coenzyme A transferase</fullName>
    </recommendedName>
</protein>
<evidence type="ECO:0000313" key="3">
    <source>
        <dbReference type="Proteomes" id="UP000253034"/>
    </source>
</evidence>
<evidence type="ECO:0000313" key="2">
    <source>
        <dbReference type="EMBL" id="RCX16020.1"/>
    </source>
</evidence>
<dbReference type="Gene3D" id="3.40.1080.10">
    <property type="entry name" value="Glutaconate Coenzyme A-transferase"/>
    <property type="match status" value="1"/>
</dbReference>
<feature type="non-terminal residue" evidence="2">
    <location>
        <position position="28"/>
    </location>
</feature>
<dbReference type="AlphaFoldDB" id="A0A369B306"/>
<dbReference type="EMBL" id="QPJT01000012">
    <property type="protein sequence ID" value="RCX16020.1"/>
    <property type="molecule type" value="Genomic_DNA"/>
</dbReference>
<name>A0A369B306_9FIRM</name>
<dbReference type="SUPFAM" id="SSF100950">
    <property type="entry name" value="NagB/RpiA/CoA transferase-like"/>
    <property type="match status" value="1"/>
</dbReference>
<dbReference type="InterPro" id="IPR037171">
    <property type="entry name" value="NagB/RpiA_transferase-like"/>
</dbReference>
<proteinExistence type="predicted"/>
<keyword evidence="3" id="KW-1185">Reference proteome</keyword>
<comment type="caution">
    <text evidence="2">The sequence shown here is derived from an EMBL/GenBank/DDBJ whole genome shotgun (WGS) entry which is preliminary data.</text>
</comment>
<evidence type="ECO:0000313" key="1">
    <source>
        <dbReference type="EMBL" id="RCX06730.1"/>
    </source>
</evidence>
<accession>A0A369B306</accession>
<sequence length="28" mass="3031">MNKLISISEAVKFINDGSTIMINGFMGV</sequence>